<accession>A0A9W5YVM0</accession>
<sequence length="362" mass="39682">MGTPRKVTNRPKKRTLVRWDENLNELLLLTVQSVCNTKSIKIPWADVANTMGHNVTEGAIVQHLAKLRSRRVSADKAVPPPLRRGATATPKNSEGTPAKSVEDEEPKQKASRSRNTTSGSRSRPQRQDLSSDEDWVQGRASRSRRLQKRRKSATKVVESSSESEQSESDDEDNHSMASSNDLLVPGAKFLEYPNDVGPAQHKVVTLKYRRPSAEKAGDTPSKSQDSAKDTTEVKASVAESSKPSGAFSFNSNTDLMGLLSPDLAISQAVETFMQMPELPSDDHIGSDGLWSSGLGPPFPSGLVYPAFNSGFNAIAANDPLAYSHDVMNSLVTYDPVSYPHMPMSYTRADEPMNDFDMTEDMK</sequence>
<dbReference type="AlphaFoldDB" id="A0A9W5YVM0"/>
<feature type="region of interest" description="Disordered" evidence="1">
    <location>
        <begin position="71"/>
        <end position="179"/>
    </location>
</feature>
<proteinExistence type="predicted"/>
<feature type="compositionally biased region" description="Low complexity" evidence="1">
    <location>
        <begin position="113"/>
        <end position="122"/>
    </location>
</feature>
<evidence type="ECO:0000256" key="1">
    <source>
        <dbReference type="SAM" id="MobiDB-lite"/>
    </source>
</evidence>
<evidence type="ECO:0008006" key="4">
    <source>
        <dbReference type="Google" id="ProtNLM"/>
    </source>
</evidence>
<feature type="region of interest" description="Disordered" evidence="1">
    <location>
        <begin position="208"/>
        <end position="246"/>
    </location>
</feature>
<dbReference type="EMBL" id="BROQ01000085">
    <property type="protein sequence ID" value="GKZ24375.1"/>
    <property type="molecule type" value="Genomic_DNA"/>
</dbReference>
<name>A0A9W5YVM0_9EURO</name>
<evidence type="ECO:0000313" key="2">
    <source>
        <dbReference type="EMBL" id="GKZ24375.1"/>
    </source>
</evidence>
<reference evidence="2" key="1">
    <citation type="submission" date="2022-07" db="EMBL/GenBank/DDBJ databases">
        <title>Taxonomy of Aspergillus series Nigri: significant species reduction supported by multi-species coalescent approaches.</title>
        <authorList>
            <person name="Bian C."/>
            <person name="Kusuya Y."/>
            <person name="Sklenar F."/>
            <person name="D'hooge E."/>
            <person name="Yaguchi T."/>
            <person name="Takahashi H."/>
            <person name="Hubka V."/>
        </authorList>
    </citation>
    <scope>NUCLEOTIDE SEQUENCE</scope>
    <source>
        <strain evidence="2">CBS 733.88</strain>
    </source>
</reference>
<gene>
    <name evidence="2" type="ORF">AbraCBS73388_011186</name>
</gene>
<feature type="compositionally biased region" description="Basic residues" evidence="1">
    <location>
        <begin position="141"/>
        <end position="153"/>
    </location>
</feature>
<organism evidence="2 3">
    <name type="scientific">Aspergillus brasiliensis</name>
    <dbReference type="NCBI Taxonomy" id="319629"/>
    <lineage>
        <taxon>Eukaryota</taxon>
        <taxon>Fungi</taxon>
        <taxon>Dikarya</taxon>
        <taxon>Ascomycota</taxon>
        <taxon>Pezizomycotina</taxon>
        <taxon>Eurotiomycetes</taxon>
        <taxon>Eurotiomycetidae</taxon>
        <taxon>Eurotiales</taxon>
        <taxon>Aspergillaceae</taxon>
        <taxon>Aspergillus</taxon>
        <taxon>Aspergillus subgen. Circumdati</taxon>
    </lineage>
</organism>
<evidence type="ECO:0000313" key="3">
    <source>
        <dbReference type="Proteomes" id="UP001143548"/>
    </source>
</evidence>
<dbReference type="Proteomes" id="UP001143548">
    <property type="component" value="Unassembled WGS sequence"/>
</dbReference>
<protein>
    <recommendedName>
        <fullName evidence="4">Myb-like domain-containing protein</fullName>
    </recommendedName>
</protein>
<comment type="caution">
    <text evidence="2">The sequence shown here is derived from an EMBL/GenBank/DDBJ whole genome shotgun (WGS) entry which is preliminary data.</text>
</comment>